<protein>
    <recommendedName>
        <fullName evidence="3">DUF3077 domain-containing protein</fullName>
    </recommendedName>
</protein>
<proteinExistence type="predicted"/>
<comment type="caution">
    <text evidence="1">The sequence shown here is derived from an EMBL/GenBank/DDBJ whole genome shotgun (WGS) entry which is preliminary data.</text>
</comment>
<evidence type="ECO:0000313" key="1">
    <source>
        <dbReference type="EMBL" id="MEW9624698.1"/>
    </source>
</evidence>
<reference evidence="1 2" key="1">
    <citation type="submission" date="2024-06" db="EMBL/GenBank/DDBJ databases">
        <authorList>
            <person name="Woo H."/>
        </authorList>
    </citation>
    <scope>NUCLEOTIDE SEQUENCE [LARGE SCALE GENOMIC DNA]</scope>
    <source>
        <strain evidence="1 2">S2-g</strain>
    </source>
</reference>
<organism evidence="1 2">
    <name type="scientific">Rhodanobacter geophilus</name>
    <dbReference type="NCBI Taxonomy" id="3162488"/>
    <lineage>
        <taxon>Bacteria</taxon>
        <taxon>Pseudomonadati</taxon>
        <taxon>Pseudomonadota</taxon>
        <taxon>Gammaproteobacteria</taxon>
        <taxon>Lysobacterales</taxon>
        <taxon>Rhodanobacteraceae</taxon>
        <taxon>Rhodanobacter</taxon>
    </lineage>
</organism>
<sequence length="122" mass="12932">MKPRNVTSAIEVTHVSLPGVTPQEPVALCDIIVRPSGEAACLPGLGVNWSHHPASVDQVYSSICCLLEQASESFQHDEDLDQVQWGAVQQLAMARALFNSLRDATCLLQVIPTGPVAAGADA</sequence>
<name>A0ABV3QS53_9GAMM</name>
<dbReference type="RefSeq" id="WP_367845010.1">
    <property type="nucleotide sequence ID" value="NZ_JBFOHL010000009.1"/>
</dbReference>
<dbReference type="Proteomes" id="UP001556170">
    <property type="component" value="Unassembled WGS sequence"/>
</dbReference>
<evidence type="ECO:0000313" key="2">
    <source>
        <dbReference type="Proteomes" id="UP001556170"/>
    </source>
</evidence>
<gene>
    <name evidence="1" type="ORF">ABQJ56_10695</name>
</gene>
<evidence type="ECO:0008006" key="3">
    <source>
        <dbReference type="Google" id="ProtNLM"/>
    </source>
</evidence>
<dbReference type="EMBL" id="JBFOHL010000009">
    <property type="protein sequence ID" value="MEW9624698.1"/>
    <property type="molecule type" value="Genomic_DNA"/>
</dbReference>
<keyword evidence="2" id="KW-1185">Reference proteome</keyword>
<accession>A0ABV3QS53</accession>